<dbReference type="AlphaFoldDB" id="A0A9Q1KL73"/>
<sequence length="151" mass="17016">MDDKLFAWPIEWFQKMGFPLLTCLLSDSSQAIPSKAYQKVAPPWFLVPWPCNGSINKESVSTQEDEMGITKILEAQPSVQWILNVCGLVDIGLSIQMIDHVNFHTSHEKKMEHAMGQYLWVMTTGMTGAARCDMLRTLFLGGVGHCQEEPE</sequence>
<evidence type="ECO:0000313" key="1">
    <source>
        <dbReference type="EMBL" id="KAJ8445433.1"/>
    </source>
</evidence>
<dbReference type="EMBL" id="JAKOGI010000077">
    <property type="protein sequence ID" value="KAJ8445433.1"/>
    <property type="molecule type" value="Genomic_DNA"/>
</dbReference>
<reference evidence="1" key="1">
    <citation type="submission" date="2022-04" db="EMBL/GenBank/DDBJ databases">
        <title>Carnegiea gigantea Genome sequencing and assembly v2.</title>
        <authorList>
            <person name="Copetti D."/>
            <person name="Sanderson M.J."/>
            <person name="Burquez A."/>
            <person name="Wojciechowski M.F."/>
        </authorList>
    </citation>
    <scope>NUCLEOTIDE SEQUENCE</scope>
    <source>
        <strain evidence="1">SGP5-SGP5p</strain>
        <tissue evidence="1">Aerial part</tissue>
    </source>
</reference>
<proteinExistence type="predicted"/>
<dbReference type="Proteomes" id="UP001153076">
    <property type="component" value="Unassembled WGS sequence"/>
</dbReference>
<gene>
    <name evidence="1" type="ORF">Cgig2_031246</name>
</gene>
<evidence type="ECO:0000313" key="2">
    <source>
        <dbReference type="Proteomes" id="UP001153076"/>
    </source>
</evidence>
<name>A0A9Q1KL73_9CARY</name>
<comment type="caution">
    <text evidence="1">The sequence shown here is derived from an EMBL/GenBank/DDBJ whole genome shotgun (WGS) entry which is preliminary data.</text>
</comment>
<keyword evidence="2" id="KW-1185">Reference proteome</keyword>
<accession>A0A9Q1KL73</accession>
<protein>
    <submittedName>
        <fullName evidence="1">Uncharacterized protein</fullName>
    </submittedName>
</protein>
<organism evidence="1 2">
    <name type="scientific">Carnegiea gigantea</name>
    <dbReference type="NCBI Taxonomy" id="171969"/>
    <lineage>
        <taxon>Eukaryota</taxon>
        <taxon>Viridiplantae</taxon>
        <taxon>Streptophyta</taxon>
        <taxon>Embryophyta</taxon>
        <taxon>Tracheophyta</taxon>
        <taxon>Spermatophyta</taxon>
        <taxon>Magnoliopsida</taxon>
        <taxon>eudicotyledons</taxon>
        <taxon>Gunneridae</taxon>
        <taxon>Pentapetalae</taxon>
        <taxon>Caryophyllales</taxon>
        <taxon>Cactineae</taxon>
        <taxon>Cactaceae</taxon>
        <taxon>Cactoideae</taxon>
        <taxon>Echinocereeae</taxon>
        <taxon>Carnegiea</taxon>
    </lineage>
</organism>